<dbReference type="InterPro" id="IPR036779">
    <property type="entry name" value="LysM_dom_sf"/>
</dbReference>
<evidence type="ECO:0000313" key="3">
    <source>
        <dbReference type="Proteomes" id="UP000613030"/>
    </source>
</evidence>
<accession>A0ABS1KNY2</accession>
<proteinExistence type="predicted"/>
<dbReference type="PROSITE" id="PS51782">
    <property type="entry name" value="LYSM"/>
    <property type="match status" value="1"/>
</dbReference>
<organism evidence="2 3">
    <name type="scientific">Chryseolinea lacunae</name>
    <dbReference type="NCBI Taxonomy" id="2801331"/>
    <lineage>
        <taxon>Bacteria</taxon>
        <taxon>Pseudomonadati</taxon>
        <taxon>Bacteroidota</taxon>
        <taxon>Cytophagia</taxon>
        <taxon>Cytophagales</taxon>
        <taxon>Fulvivirgaceae</taxon>
        <taxon>Chryseolinea</taxon>
    </lineage>
</organism>
<feature type="domain" description="LysM" evidence="1">
    <location>
        <begin position="10"/>
        <end position="39"/>
    </location>
</feature>
<reference evidence="2 3" key="1">
    <citation type="submission" date="2021-01" db="EMBL/GenBank/DDBJ databases">
        <title>Chryseolinea sp. Jin1 Genome sequencing and assembly.</title>
        <authorList>
            <person name="Kim I."/>
        </authorList>
    </citation>
    <scope>NUCLEOTIDE SEQUENCE [LARGE SCALE GENOMIC DNA]</scope>
    <source>
        <strain evidence="2 3">Jin1</strain>
    </source>
</reference>
<dbReference type="Pfam" id="PF01476">
    <property type="entry name" value="LysM"/>
    <property type="match status" value="1"/>
</dbReference>
<gene>
    <name evidence="2" type="ORF">JI741_08030</name>
</gene>
<evidence type="ECO:0000313" key="2">
    <source>
        <dbReference type="EMBL" id="MBL0741165.1"/>
    </source>
</evidence>
<sequence length="39" mass="4323">MQAIASFVISEYKVAKGETLFSISKKFHASIDKLVSHNP</sequence>
<dbReference type="SUPFAM" id="SSF54106">
    <property type="entry name" value="LysM domain"/>
    <property type="match status" value="1"/>
</dbReference>
<name>A0ABS1KNY2_9BACT</name>
<protein>
    <submittedName>
        <fullName evidence="2">LysM peptidoglycan-binding domain-containing protein</fullName>
    </submittedName>
</protein>
<evidence type="ECO:0000259" key="1">
    <source>
        <dbReference type="PROSITE" id="PS51782"/>
    </source>
</evidence>
<keyword evidence="3" id="KW-1185">Reference proteome</keyword>
<dbReference type="InterPro" id="IPR018392">
    <property type="entry name" value="LysM"/>
</dbReference>
<dbReference type="Proteomes" id="UP000613030">
    <property type="component" value="Unassembled WGS sequence"/>
</dbReference>
<dbReference type="EMBL" id="JAERRB010000002">
    <property type="protein sequence ID" value="MBL0741165.1"/>
    <property type="molecule type" value="Genomic_DNA"/>
</dbReference>
<dbReference type="Gene3D" id="3.10.350.10">
    <property type="entry name" value="LysM domain"/>
    <property type="match status" value="1"/>
</dbReference>
<comment type="caution">
    <text evidence="2">The sequence shown here is derived from an EMBL/GenBank/DDBJ whole genome shotgun (WGS) entry which is preliminary data.</text>
</comment>
<dbReference type="CDD" id="cd00118">
    <property type="entry name" value="LysM"/>
    <property type="match status" value="1"/>
</dbReference>